<dbReference type="InterPro" id="IPR015424">
    <property type="entry name" value="PyrdxlP-dep_Trfase"/>
</dbReference>
<dbReference type="PANTHER" id="PTHR42885:SF2">
    <property type="entry name" value="HISTIDINOL-PHOSPHATE AMINOTRANSFERASE"/>
    <property type="match status" value="1"/>
</dbReference>
<keyword evidence="4" id="KW-0663">Pyridoxal phosphate</keyword>
<dbReference type="CDD" id="cd00609">
    <property type="entry name" value="AAT_like"/>
    <property type="match status" value="1"/>
</dbReference>
<dbReference type="InterPro" id="IPR004839">
    <property type="entry name" value="Aminotransferase_I/II_large"/>
</dbReference>
<dbReference type="PANTHER" id="PTHR42885">
    <property type="entry name" value="HISTIDINOL-PHOSPHATE AMINOTRANSFERASE-RELATED"/>
    <property type="match status" value="1"/>
</dbReference>
<feature type="domain" description="Aminotransferase class I/classII large" evidence="5">
    <location>
        <begin position="27"/>
        <end position="217"/>
    </location>
</feature>
<organism evidence="6">
    <name type="scientific">marine metagenome</name>
    <dbReference type="NCBI Taxonomy" id="408172"/>
    <lineage>
        <taxon>unclassified sequences</taxon>
        <taxon>metagenomes</taxon>
        <taxon>ecological metagenomes</taxon>
    </lineage>
</organism>
<dbReference type="GO" id="GO:0008483">
    <property type="term" value="F:transaminase activity"/>
    <property type="evidence" value="ECO:0007669"/>
    <property type="project" value="UniProtKB-KW"/>
</dbReference>
<sequence>MSHIDLMELVRDKIKDLKAYQVENLDECTKLHANENPYPPSPELLNKIFQRLDKLELNRYPDPDCRNLKKTIANRTGALTEQIIIGNGSDELIQYLMQVLCDAEETIAFPDPTFAMYGITAQCLGLSPVSFPLNDNWDFEASSALKTLAEHKARIVFISYPNNPTGNCFSEQEIQQVIEQFEGIVVLDEAYHDFSGKTFLKQMEKHNNLVILRSLSKI</sequence>
<evidence type="ECO:0000313" key="6">
    <source>
        <dbReference type="EMBL" id="SVD19444.1"/>
    </source>
</evidence>
<dbReference type="InterPro" id="IPR015422">
    <property type="entry name" value="PyrdxlP-dep_Trfase_small"/>
</dbReference>
<reference evidence="6" key="1">
    <citation type="submission" date="2018-05" db="EMBL/GenBank/DDBJ databases">
        <authorList>
            <person name="Lanie J.A."/>
            <person name="Ng W.-L."/>
            <person name="Kazmierczak K.M."/>
            <person name="Andrzejewski T.M."/>
            <person name="Davidsen T.M."/>
            <person name="Wayne K.J."/>
            <person name="Tettelin H."/>
            <person name="Glass J.I."/>
            <person name="Rusch D."/>
            <person name="Podicherti R."/>
            <person name="Tsui H.-C.T."/>
            <person name="Winkler M.E."/>
        </authorList>
    </citation>
    <scope>NUCLEOTIDE SEQUENCE</scope>
</reference>
<keyword evidence="3" id="KW-0808">Transferase</keyword>
<gene>
    <name evidence="6" type="ORF">METZ01_LOCUS372298</name>
</gene>
<name>A0A382TBD8_9ZZZZ</name>
<keyword evidence="2" id="KW-0032">Aminotransferase</keyword>
<evidence type="ECO:0000256" key="1">
    <source>
        <dbReference type="ARBA" id="ARBA00001933"/>
    </source>
</evidence>
<dbReference type="Gene3D" id="3.90.1150.10">
    <property type="entry name" value="Aspartate Aminotransferase, domain 1"/>
    <property type="match status" value="1"/>
</dbReference>
<evidence type="ECO:0000256" key="4">
    <source>
        <dbReference type="ARBA" id="ARBA00022898"/>
    </source>
</evidence>
<dbReference type="Gene3D" id="3.40.640.10">
    <property type="entry name" value="Type I PLP-dependent aspartate aminotransferase-like (Major domain)"/>
    <property type="match status" value="1"/>
</dbReference>
<dbReference type="GO" id="GO:0030170">
    <property type="term" value="F:pyridoxal phosphate binding"/>
    <property type="evidence" value="ECO:0007669"/>
    <property type="project" value="InterPro"/>
</dbReference>
<proteinExistence type="predicted"/>
<evidence type="ECO:0000256" key="3">
    <source>
        <dbReference type="ARBA" id="ARBA00022679"/>
    </source>
</evidence>
<dbReference type="AlphaFoldDB" id="A0A382TBD8"/>
<dbReference type="EMBL" id="UINC01135354">
    <property type="protein sequence ID" value="SVD19444.1"/>
    <property type="molecule type" value="Genomic_DNA"/>
</dbReference>
<feature type="non-terminal residue" evidence="6">
    <location>
        <position position="218"/>
    </location>
</feature>
<accession>A0A382TBD8</accession>
<dbReference type="Pfam" id="PF00155">
    <property type="entry name" value="Aminotran_1_2"/>
    <property type="match status" value="1"/>
</dbReference>
<dbReference type="SUPFAM" id="SSF53383">
    <property type="entry name" value="PLP-dependent transferases"/>
    <property type="match status" value="1"/>
</dbReference>
<protein>
    <recommendedName>
        <fullName evidence="5">Aminotransferase class I/classII large domain-containing protein</fullName>
    </recommendedName>
</protein>
<evidence type="ECO:0000259" key="5">
    <source>
        <dbReference type="Pfam" id="PF00155"/>
    </source>
</evidence>
<comment type="cofactor">
    <cofactor evidence="1">
        <name>pyridoxal 5'-phosphate</name>
        <dbReference type="ChEBI" id="CHEBI:597326"/>
    </cofactor>
</comment>
<dbReference type="InterPro" id="IPR015421">
    <property type="entry name" value="PyrdxlP-dep_Trfase_major"/>
</dbReference>
<evidence type="ECO:0000256" key="2">
    <source>
        <dbReference type="ARBA" id="ARBA00022576"/>
    </source>
</evidence>